<dbReference type="EMBL" id="VDUZ01000032">
    <property type="protein sequence ID" value="TXL72499.1"/>
    <property type="molecule type" value="Genomic_DNA"/>
</dbReference>
<keyword evidence="2 6" id="KW-0812">Transmembrane</keyword>
<organism evidence="10 11">
    <name type="scientific">Vineibacter terrae</name>
    <dbReference type="NCBI Taxonomy" id="2586908"/>
    <lineage>
        <taxon>Bacteria</taxon>
        <taxon>Pseudomonadati</taxon>
        <taxon>Pseudomonadota</taxon>
        <taxon>Alphaproteobacteria</taxon>
        <taxon>Hyphomicrobiales</taxon>
        <taxon>Vineibacter</taxon>
    </lineage>
</organism>
<feature type="transmembrane region" description="Helical" evidence="6">
    <location>
        <begin position="373"/>
        <end position="393"/>
    </location>
</feature>
<dbReference type="FunFam" id="3.90.226.10:FF:000089">
    <property type="entry name" value="Membrane-bound serine protease"/>
    <property type="match status" value="1"/>
</dbReference>
<dbReference type="Proteomes" id="UP000321638">
    <property type="component" value="Unassembled WGS sequence"/>
</dbReference>
<evidence type="ECO:0000259" key="8">
    <source>
        <dbReference type="Pfam" id="PF24961"/>
    </source>
</evidence>
<evidence type="ECO:0000256" key="3">
    <source>
        <dbReference type="ARBA" id="ARBA00022989"/>
    </source>
</evidence>
<evidence type="ECO:0000313" key="10">
    <source>
        <dbReference type="EMBL" id="TXL72499.1"/>
    </source>
</evidence>
<protein>
    <submittedName>
        <fullName evidence="10">Nodulation protein NfeD</fullName>
    </submittedName>
</protein>
<dbReference type="InterPro" id="IPR056738">
    <property type="entry name" value="NfeD1b_N"/>
</dbReference>
<sequence>MEDQPIARRRADIPRSITRWLVLLALACGLAVAAGAAAPQRTGLLLAVDGAIGPATADHVTRGLAAAAKRGSTVVVMRLDTPGGLDTSMREIIRAVLASPIPVLTYVSPGGARAASAGTYMMYASHVAAMAPGTNLGAATPVAIGGGRLPMPDEGDMARDRKGDDKGKTGATHDPMETKVINDAVAYIRALADLRGRNADWAERAVREGASLTARDALAQQVIDIIARDVDDLLTQADGRVVEVRTAKVTLDTRGLTLERFDADWRTRFLAAITNPNVALILMMIGIYGLIFEFMHPGALYPGTIGAICLLLGLYALAALPVNIAGLALIVLGVALMVAEAFVPSLGAIGIGGAVAFVLGAAILIDTDLPEFAIAWPVIGGIAASGLAFALLVGRVAVGAWRRQVVTGREQMIGGRGDVLQWRDRSGRVQVHGERWKAVSSAALRPGQRVRVTALDGLTLTVEPDGSDSS</sequence>
<dbReference type="GO" id="GO:0016020">
    <property type="term" value="C:membrane"/>
    <property type="evidence" value="ECO:0007669"/>
    <property type="project" value="UniProtKB-SubCell"/>
</dbReference>
<evidence type="ECO:0000256" key="2">
    <source>
        <dbReference type="ARBA" id="ARBA00022692"/>
    </source>
</evidence>
<feature type="domain" description="NfeD integral membrane" evidence="8">
    <location>
        <begin position="277"/>
        <end position="392"/>
    </location>
</feature>
<dbReference type="PANTHER" id="PTHR33507:SF4">
    <property type="entry name" value="NODULATION COMPETITIVENESS PROTEIN NFED"/>
    <property type="match status" value="1"/>
</dbReference>
<evidence type="ECO:0000256" key="1">
    <source>
        <dbReference type="ARBA" id="ARBA00004141"/>
    </source>
</evidence>
<name>A0A5C8PFB5_9HYPH</name>
<dbReference type="InterPro" id="IPR029045">
    <property type="entry name" value="ClpP/crotonase-like_dom_sf"/>
</dbReference>
<evidence type="ECO:0000259" key="9">
    <source>
        <dbReference type="Pfam" id="PF25145"/>
    </source>
</evidence>
<evidence type="ECO:0000313" key="11">
    <source>
        <dbReference type="Proteomes" id="UP000321638"/>
    </source>
</evidence>
<comment type="caution">
    <text evidence="10">The sequence shown here is derived from an EMBL/GenBank/DDBJ whole genome shotgun (WGS) entry which is preliminary data.</text>
</comment>
<evidence type="ECO:0000256" key="4">
    <source>
        <dbReference type="ARBA" id="ARBA00023136"/>
    </source>
</evidence>
<feature type="region of interest" description="Disordered" evidence="5">
    <location>
        <begin position="149"/>
        <end position="174"/>
    </location>
</feature>
<reference evidence="10 11" key="1">
    <citation type="submission" date="2019-06" db="EMBL/GenBank/DDBJ databases">
        <title>New taxonomy in bacterial strain CC-CFT640, isolated from vineyard.</title>
        <authorList>
            <person name="Lin S.-Y."/>
            <person name="Tsai C.-F."/>
            <person name="Young C.-C."/>
        </authorList>
    </citation>
    <scope>NUCLEOTIDE SEQUENCE [LARGE SCALE GENOMIC DNA]</scope>
    <source>
        <strain evidence="10 11">CC-CFT640</strain>
    </source>
</reference>
<keyword evidence="3 6" id="KW-1133">Transmembrane helix</keyword>
<comment type="subcellular location">
    <subcellularLocation>
        <location evidence="1">Membrane</location>
        <topology evidence="1">Multi-pass membrane protein</topology>
    </subcellularLocation>
</comment>
<dbReference type="CDD" id="cd07020">
    <property type="entry name" value="Clp_protease_NfeD_1"/>
    <property type="match status" value="1"/>
</dbReference>
<dbReference type="Pfam" id="PF01957">
    <property type="entry name" value="NfeD"/>
    <property type="match status" value="1"/>
</dbReference>
<dbReference type="RefSeq" id="WP_147849658.1">
    <property type="nucleotide sequence ID" value="NZ_VDUZ01000032.1"/>
</dbReference>
<dbReference type="AlphaFoldDB" id="A0A5C8PFB5"/>
<dbReference type="Pfam" id="PF25145">
    <property type="entry name" value="NfeD1b_N"/>
    <property type="match status" value="1"/>
</dbReference>
<evidence type="ECO:0000259" key="7">
    <source>
        <dbReference type="Pfam" id="PF01957"/>
    </source>
</evidence>
<feature type="domain" description="NfeD1b N-terminal" evidence="9">
    <location>
        <begin position="51"/>
        <end position="146"/>
    </location>
</feature>
<keyword evidence="11" id="KW-1185">Reference proteome</keyword>
<evidence type="ECO:0000256" key="6">
    <source>
        <dbReference type="SAM" id="Phobius"/>
    </source>
</evidence>
<dbReference type="Gene3D" id="3.90.226.10">
    <property type="entry name" value="2-enoyl-CoA Hydratase, Chain A, domain 1"/>
    <property type="match status" value="1"/>
</dbReference>
<evidence type="ECO:0000256" key="5">
    <source>
        <dbReference type="SAM" id="MobiDB-lite"/>
    </source>
</evidence>
<proteinExistence type="predicted"/>
<accession>A0A5C8PFB5</accession>
<dbReference type="PANTHER" id="PTHR33507">
    <property type="entry name" value="INNER MEMBRANE PROTEIN YBBJ"/>
    <property type="match status" value="1"/>
</dbReference>
<keyword evidence="4 6" id="KW-0472">Membrane</keyword>
<feature type="transmembrane region" description="Helical" evidence="6">
    <location>
        <begin position="269"/>
        <end position="292"/>
    </location>
</feature>
<dbReference type="Pfam" id="PF24961">
    <property type="entry name" value="NfeD_membrane"/>
    <property type="match status" value="1"/>
</dbReference>
<dbReference type="OrthoDB" id="5289056at2"/>
<gene>
    <name evidence="10" type="ORF">FHP25_24700</name>
</gene>
<dbReference type="InterPro" id="IPR056739">
    <property type="entry name" value="NfeD_membrane"/>
</dbReference>
<dbReference type="SUPFAM" id="SSF52096">
    <property type="entry name" value="ClpP/crotonase"/>
    <property type="match status" value="1"/>
</dbReference>
<dbReference type="InterPro" id="IPR052165">
    <property type="entry name" value="Membrane_assoc_protease"/>
</dbReference>
<feature type="compositionally biased region" description="Basic and acidic residues" evidence="5">
    <location>
        <begin position="156"/>
        <end position="168"/>
    </location>
</feature>
<dbReference type="SUPFAM" id="SSF141322">
    <property type="entry name" value="NfeD domain-like"/>
    <property type="match status" value="1"/>
</dbReference>
<feature type="domain" description="NfeD-like C-terminal" evidence="7">
    <location>
        <begin position="409"/>
        <end position="464"/>
    </location>
</feature>
<feature type="transmembrane region" description="Helical" evidence="6">
    <location>
        <begin position="348"/>
        <end position="367"/>
    </location>
</feature>
<dbReference type="InterPro" id="IPR012340">
    <property type="entry name" value="NA-bd_OB-fold"/>
</dbReference>
<dbReference type="Gene3D" id="2.40.50.140">
    <property type="entry name" value="Nucleic acid-binding proteins"/>
    <property type="match status" value="1"/>
</dbReference>
<dbReference type="InterPro" id="IPR002810">
    <property type="entry name" value="NfeD-like_C"/>
</dbReference>